<reference evidence="7 8" key="1">
    <citation type="submission" date="2019-01" db="EMBL/GenBank/DDBJ databases">
        <authorList>
            <person name="Chen W.-M."/>
        </authorList>
    </citation>
    <scope>NUCLEOTIDE SEQUENCE [LARGE SCALE GENOMIC DNA]</scope>
    <source>
        <strain evidence="7 8">HPM-16</strain>
    </source>
</reference>
<dbReference type="GO" id="GO:0003723">
    <property type="term" value="F:RNA binding"/>
    <property type="evidence" value="ECO:0007669"/>
    <property type="project" value="TreeGrafter"/>
</dbReference>
<comment type="similarity">
    <text evidence="3">Belongs to the WD repeat STRAP family.</text>
</comment>
<feature type="repeat" description="WD" evidence="5">
    <location>
        <begin position="159"/>
        <end position="197"/>
    </location>
</feature>
<evidence type="ECO:0000256" key="4">
    <source>
        <dbReference type="ARBA" id="ARBA00040390"/>
    </source>
</evidence>
<dbReference type="Proteomes" id="UP000282818">
    <property type="component" value="Unassembled WGS sequence"/>
</dbReference>
<feature type="repeat" description="WD" evidence="5">
    <location>
        <begin position="257"/>
        <end position="286"/>
    </location>
</feature>
<dbReference type="PROSITE" id="PS50082">
    <property type="entry name" value="WD_REPEATS_2"/>
    <property type="match status" value="2"/>
</dbReference>
<evidence type="ECO:0000256" key="5">
    <source>
        <dbReference type="PROSITE-ProRule" id="PRU00221"/>
    </source>
</evidence>
<proteinExistence type="inferred from homology"/>
<dbReference type="PANTHER" id="PTHR19877:SF13">
    <property type="entry name" value="SERINE-THREONINE KINASE RECEPTOR-ASSOCIATED PROTEIN"/>
    <property type="match status" value="1"/>
</dbReference>
<gene>
    <name evidence="7" type="ORF">EOE65_14325</name>
</gene>
<feature type="chain" id="PRO_5018976907" description="Serine-threonine kinase receptor-associated protein" evidence="6">
    <location>
        <begin position="24"/>
        <end position="325"/>
    </location>
</feature>
<name>A0A437Q5E2_9GAMM</name>
<dbReference type="EMBL" id="SACQ01000007">
    <property type="protein sequence ID" value="RVU29725.1"/>
    <property type="molecule type" value="Genomic_DNA"/>
</dbReference>
<organism evidence="7 8">
    <name type="scientific">Neptunomonas marina</name>
    <dbReference type="NCBI Taxonomy" id="1815562"/>
    <lineage>
        <taxon>Bacteria</taxon>
        <taxon>Pseudomonadati</taxon>
        <taxon>Pseudomonadota</taxon>
        <taxon>Gammaproteobacteria</taxon>
        <taxon>Oceanospirillales</taxon>
        <taxon>Oceanospirillaceae</taxon>
        <taxon>Neptunomonas</taxon>
    </lineage>
</organism>
<dbReference type="InterPro" id="IPR015943">
    <property type="entry name" value="WD40/YVTN_repeat-like_dom_sf"/>
</dbReference>
<dbReference type="Pfam" id="PF00400">
    <property type="entry name" value="WD40"/>
    <property type="match status" value="1"/>
</dbReference>
<dbReference type="SMART" id="SM00320">
    <property type="entry name" value="WD40"/>
    <property type="match status" value="4"/>
</dbReference>
<comment type="caution">
    <text evidence="7">The sequence shown here is derived from an EMBL/GenBank/DDBJ whole genome shotgun (WGS) entry which is preliminary data.</text>
</comment>
<dbReference type="InterPro" id="IPR011047">
    <property type="entry name" value="Quinoprotein_ADH-like_sf"/>
</dbReference>
<dbReference type="SUPFAM" id="SSF50998">
    <property type="entry name" value="Quinoprotein alcohol dehydrogenase-like"/>
    <property type="match status" value="1"/>
</dbReference>
<protein>
    <recommendedName>
        <fullName evidence="4">Serine-threonine kinase receptor-associated protein</fullName>
    </recommendedName>
</protein>
<keyword evidence="8" id="KW-1185">Reference proteome</keyword>
<dbReference type="PROSITE" id="PS51257">
    <property type="entry name" value="PROKAR_LIPOPROTEIN"/>
    <property type="match status" value="1"/>
</dbReference>
<dbReference type="PANTHER" id="PTHR19877">
    <property type="entry name" value="EUKARYOTIC TRANSLATION INITIATION FACTOR 3 SUBUNIT I"/>
    <property type="match status" value="1"/>
</dbReference>
<evidence type="ECO:0000256" key="1">
    <source>
        <dbReference type="ARBA" id="ARBA00022574"/>
    </source>
</evidence>
<keyword evidence="2" id="KW-0677">Repeat</keyword>
<dbReference type="AlphaFoldDB" id="A0A437Q5E2"/>
<evidence type="ECO:0000256" key="2">
    <source>
        <dbReference type="ARBA" id="ARBA00022737"/>
    </source>
</evidence>
<accession>A0A437Q5E2</accession>
<dbReference type="GO" id="GO:0032797">
    <property type="term" value="C:SMN complex"/>
    <property type="evidence" value="ECO:0007669"/>
    <property type="project" value="TreeGrafter"/>
</dbReference>
<dbReference type="InterPro" id="IPR001680">
    <property type="entry name" value="WD40_rpt"/>
</dbReference>
<dbReference type="RefSeq" id="WP_127695009.1">
    <property type="nucleotide sequence ID" value="NZ_SACQ01000007.1"/>
</dbReference>
<evidence type="ECO:0000313" key="8">
    <source>
        <dbReference type="Proteomes" id="UP000282818"/>
    </source>
</evidence>
<feature type="signal peptide" evidence="6">
    <location>
        <begin position="1"/>
        <end position="23"/>
    </location>
</feature>
<dbReference type="Gene3D" id="2.130.10.10">
    <property type="entry name" value="YVTN repeat-like/Quinoprotein amine dehydrogenase"/>
    <property type="match status" value="2"/>
</dbReference>
<keyword evidence="1 5" id="KW-0853">WD repeat</keyword>
<keyword evidence="6" id="KW-0732">Signal</keyword>
<evidence type="ECO:0000256" key="3">
    <source>
        <dbReference type="ARBA" id="ARBA00038394"/>
    </source>
</evidence>
<sequence>MAKPLFLLPWLTAGVLLSGCDSANDPSSWYEVASQGTYTAEISTDGRFAVVGARLEGGSLWNIADKARLYDWNHKGGERSLLAATGFSPQARFAATADQQNLVLWHTDSGQPEWFWRSPGEILDLVLAPQGQYALLGLDNHEAVLFDAINGGVKRSFLHGGRVRTVDLSADASIAITGADDYTTTLWSVDTGEKLHELTLENVIDAVALSPDGKVAFSASTLDQAVIWDTTTGQIRHTLSSTEGFFPKRVSYIVARFSNDGSQLLTGTASGLVQLWNVQSGQMVKSWRVQKRKQYGPTSTGVNAVGFGAGSYYAVGSNGILNILK</sequence>
<evidence type="ECO:0000256" key="6">
    <source>
        <dbReference type="SAM" id="SignalP"/>
    </source>
</evidence>
<evidence type="ECO:0000313" key="7">
    <source>
        <dbReference type="EMBL" id="RVU29725.1"/>
    </source>
</evidence>